<dbReference type="InterPro" id="IPR032710">
    <property type="entry name" value="NTF2-like_dom_sf"/>
</dbReference>
<feature type="domain" description="SnoaL-like" evidence="1">
    <location>
        <begin position="6"/>
        <end position="136"/>
    </location>
</feature>
<evidence type="ECO:0000313" key="3">
    <source>
        <dbReference type="Proteomes" id="UP000289946"/>
    </source>
</evidence>
<proteinExistence type="predicted"/>
<dbReference type="Pfam" id="PF13577">
    <property type="entry name" value="SnoaL_4"/>
    <property type="match status" value="1"/>
</dbReference>
<organism evidence="2 3">
    <name type="scientific">Bradyrhizobium zhanjiangense</name>
    <dbReference type="NCBI Taxonomy" id="1325107"/>
    <lineage>
        <taxon>Bacteria</taxon>
        <taxon>Pseudomonadati</taxon>
        <taxon>Pseudomonadota</taxon>
        <taxon>Alphaproteobacteria</taxon>
        <taxon>Hyphomicrobiales</taxon>
        <taxon>Nitrobacteraceae</taxon>
        <taxon>Bradyrhizobium</taxon>
    </lineage>
</organism>
<evidence type="ECO:0000313" key="2">
    <source>
        <dbReference type="EMBL" id="RXG85302.1"/>
    </source>
</evidence>
<comment type="caution">
    <text evidence="2">The sequence shown here is derived from an EMBL/GenBank/DDBJ whole genome shotgun (WGS) entry which is preliminary data.</text>
</comment>
<dbReference type="EMBL" id="RDRA01000047">
    <property type="protein sequence ID" value="RXG85302.1"/>
    <property type="molecule type" value="Genomic_DNA"/>
</dbReference>
<accession>A0ABY0D918</accession>
<sequence>MNDLERLLIEQRCTRLFYDYANFGDFDDPVKAVRLFTDDASLILKNRGKTFSGRKEFEALFQNQKEGQLSRKMLQRHVLSQIMIDVKDSDHATGQARVTLYRAEWDLAQGPCPYVYPVIFQWNDEFVRTSEGWKIFTHTVSQFAFQAPEARFSSPSGR</sequence>
<dbReference type="CDD" id="cd00531">
    <property type="entry name" value="NTF2_like"/>
    <property type="match status" value="1"/>
</dbReference>
<keyword evidence="3" id="KW-1185">Reference proteome</keyword>
<dbReference type="InterPro" id="IPR037401">
    <property type="entry name" value="SnoaL-like"/>
</dbReference>
<reference evidence="2 3" key="1">
    <citation type="submission" date="2018-10" db="EMBL/GenBank/DDBJ databases">
        <title>Bradyrhizobium sp. nov., isolated from effective nodules of peanut in China.</title>
        <authorList>
            <person name="Li Y."/>
        </authorList>
    </citation>
    <scope>NUCLEOTIDE SEQUENCE [LARGE SCALE GENOMIC DNA]</scope>
    <source>
        <strain evidence="2 3">CCBAU 51781</strain>
    </source>
</reference>
<dbReference type="SUPFAM" id="SSF54427">
    <property type="entry name" value="NTF2-like"/>
    <property type="match status" value="1"/>
</dbReference>
<protein>
    <submittedName>
        <fullName evidence="2">Nuclear transport factor 2 family protein</fullName>
    </submittedName>
</protein>
<dbReference type="RefSeq" id="WP_128942958.1">
    <property type="nucleotide sequence ID" value="NZ_RDRA01000047.1"/>
</dbReference>
<dbReference type="Proteomes" id="UP000289946">
    <property type="component" value="Unassembled WGS sequence"/>
</dbReference>
<evidence type="ECO:0000259" key="1">
    <source>
        <dbReference type="Pfam" id="PF13577"/>
    </source>
</evidence>
<gene>
    <name evidence="2" type="ORF">EAS62_38985</name>
</gene>
<dbReference type="Gene3D" id="3.10.450.50">
    <property type="match status" value="1"/>
</dbReference>
<name>A0ABY0D918_9BRAD</name>